<dbReference type="EC" id="2.7.1.6" evidence="11 12"/>
<evidence type="ECO:0000256" key="6">
    <source>
        <dbReference type="ARBA" id="ARBA00022777"/>
    </source>
</evidence>
<dbReference type="InterPro" id="IPR013750">
    <property type="entry name" value="GHMP_kinase_C_dom"/>
</dbReference>
<dbReference type="SUPFAM" id="SSF54211">
    <property type="entry name" value="Ribosomal protein S5 domain 2-like"/>
    <property type="match status" value="1"/>
</dbReference>
<dbReference type="InterPro" id="IPR022963">
    <property type="entry name" value="Galactokinase_bac"/>
</dbReference>
<evidence type="ECO:0000259" key="15">
    <source>
        <dbReference type="Pfam" id="PF08544"/>
    </source>
</evidence>
<dbReference type="AlphaFoldDB" id="A0A1N7A8U8"/>
<dbReference type="GO" id="GO:0006012">
    <property type="term" value="P:galactose metabolic process"/>
    <property type="evidence" value="ECO:0007669"/>
    <property type="project" value="UniProtKB-UniRule"/>
</dbReference>
<dbReference type="GO" id="GO:0005829">
    <property type="term" value="C:cytosol"/>
    <property type="evidence" value="ECO:0007669"/>
    <property type="project" value="TreeGrafter"/>
</dbReference>
<evidence type="ECO:0000259" key="14">
    <source>
        <dbReference type="Pfam" id="PF00288"/>
    </source>
</evidence>
<dbReference type="Pfam" id="PF08544">
    <property type="entry name" value="GHMP_kinases_C"/>
    <property type="match status" value="1"/>
</dbReference>
<feature type="domain" description="GHMP kinase C-terminal" evidence="15">
    <location>
        <begin position="284"/>
        <end position="363"/>
    </location>
</feature>
<evidence type="ECO:0000256" key="3">
    <source>
        <dbReference type="ARBA" id="ARBA00022679"/>
    </source>
</evidence>
<dbReference type="PROSITE" id="PS00106">
    <property type="entry name" value="GALACTOKINASE"/>
    <property type="match status" value="1"/>
</dbReference>
<dbReference type="GO" id="GO:0004335">
    <property type="term" value="F:galactokinase activity"/>
    <property type="evidence" value="ECO:0007669"/>
    <property type="project" value="UniProtKB-UniRule"/>
</dbReference>
<dbReference type="Gene3D" id="3.30.70.890">
    <property type="entry name" value="GHMP kinase, C-terminal domain"/>
    <property type="match status" value="1"/>
</dbReference>
<feature type="active site" description="Proton acceptor" evidence="11">
    <location>
        <position position="174"/>
    </location>
</feature>
<feature type="region of interest" description="Disordered" evidence="13">
    <location>
        <begin position="1"/>
        <end position="20"/>
    </location>
</feature>
<dbReference type="PROSITE" id="PS00627">
    <property type="entry name" value="GHMP_KINASES_ATP"/>
    <property type="match status" value="1"/>
</dbReference>
<dbReference type="RefSeq" id="WP_076471066.1">
    <property type="nucleotide sequence ID" value="NZ_FTNF01000009.1"/>
</dbReference>
<protein>
    <recommendedName>
        <fullName evidence="11 12">Galactokinase</fullName>
        <ecNumber evidence="11 12">2.7.1.6</ecNumber>
    </recommendedName>
    <alternativeName>
        <fullName evidence="11">Galactose kinase</fullName>
    </alternativeName>
</protein>
<evidence type="ECO:0000256" key="8">
    <source>
        <dbReference type="ARBA" id="ARBA00022842"/>
    </source>
</evidence>
<gene>
    <name evidence="11" type="primary">galK</name>
    <name evidence="17" type="ORF">SAMN05444858_1094</name>
</gene>
<keyword evidence="8 11" id="KW-0460">Magnesium</keyword>
<feature type="binding site" evidence="11">
    <location>
        <position position="226"/>
    </location>
    <ligand>
        <name>substrate</name>
    </ligand>
</feature>
<evidence type="ECO:0000313" key="17">
    <source>
        <dbReference type="EMBL" id="SIR35567.1"/>
    </source>
</evidence>
<organism evidence="17 18">
    <name type="scientific">Micromonospora avicenniae</name>
    <dbReference type="NCBI Taxonomy" id="1198245"/>
    <lineage>
        <taxon>Bacteria</taxon>
        <taxon>Bacillati</taxon>
        <taxon>Actinomycetota</taxon>
        <taxon>Actinomycetes</taxon>
        <taxon>Micromonosporales</taxon>
        <taxon>Micromonosporaceae</taxon>
        <taxon>Micromonospora</taxon>
    </lineage>
</organism>
<evidence type="ECO:0000256" key="10">
    <source>
        <dbReference type="ARBA" id="ARBA00023277"/>
    </source>
</evidence>
<evidence type="ECO:0000256" key="9">
    <source>
        <dbReference type="ARBA" id="ARBA00023144"/>
    </source>
</evidence>
<keyword evidence="5 11" id="KW-0547">Nucleotide-binding</keyword>
<comment type="subcellular location">
    <subcellularLocation>
        <location evidence="11">Cytoplasm</location>
    </subcellularLocation>
</comment>
<dbReference type="UniPathway" id="UPA00214"/>
<feature type="domain" description="GHMP kinase N-terminal" evidence="14">
    <location>
        <begin position="95"/>
        <end position="179"/>
    </location>
</feature>
<comment type="pathway">
    <text evidence="11">Carbohydrate metabolism; galactose metabolism.</text>
</comment>
<evidence type="ECO:0000256" key="5">
    <source>
        <dbReference type="ARBA" id="ARBA00022741"/>
    </source>
</evidence>
<dbReference type="InterPro" id="IPR036554">
    <property type="entry name" value="GHMP_kinase_C_sf"/>
</dbReference>
<dbReference type="PIRSF" id="PIRSF000530">
    <property type="entry name" value="Galactokinase"/>
    <property type="match status" value="1"/>
</dbReference>
<keyword evidence="4 11" id="KW-0479">Metal-binding</keyword>
<dbReference type="NCBIfam" id="TIGR00131">
    <property type="entry name" value="gal_kin"/>
    <property type="match status" value="1"/>
</dbReference>
<feature type="binding site" evidence="11">
    <location>
        <position position="162"/>
    </location>
    <ligand>
        <name>Mg(2+)</name>
        <dbReference type="ChEBI" id="CHEBI:18420"/>
    </ligand>
</feature>
<dbReference type="GO" id="GO:0005524">
    <property type="term" value="F:ATP binding"/>
    <property type="evidence" value="ECO:0007669"/>
    <property type="project" value="UniProtKB-UniRule"/>
</dbReference>
<feature type="binding site" evidence="11">
    <location>
        <position position="69"/>
    </location>
    <ligand>
        <name>ATP</name>
        <dbReference type="ChEBI" id="CHEBI:30616"/>
    </ligand>
</feature>
<dbReference type="InterPro" id="IPR006203">
    <property type="entry name" value="GHMP_knse_ATP-bd_CS"/>
</dbReference>
<dbReference type="Gene3D" id="3.30.230.10">
    <property type="match status" value="1"/>
</dbReference>
<dbReference type="InterPro" id="IPR006206">
    <property type="entry name" value="Mevalonate/galactokinase"/>
</dbReference>
<dbReference type="Pfam" id="PF00288">
    <property type="entry name" value="GHMP_kinases_N"/>
    <property type="match status" value="1"/>
</dbReference>
<dbReference type="HAMAP" id="MF_00246">
    <property type="entry name" value="Galactokinase"/>
    <property type="match status" value="1"/>
</dbReference>
<keyword evidence="10 11" id="KW-0119">Carbohydrate metabolism</keyword>
<feature type="binding site" evidence="11">
    <location>
        <position position="130"/>
    </location>
    <ligand>
        <name>Mg(2+)</name>
        <dbReference type="ChEBI" id="CHEBI:18420"/>
    </ligand>
</feature>
<comment type="similarity">
    <text evidence="1 11">Belongs to the GHMP kinase family. GalK subfamily.</text>
</comment>
<evidence type="ECO:0000256" key="13">
    <source>
        <dbReference type="SAM" id="MobiDB-lite"/>
    </source>
</evidence>
<dbReference type="InterPro" id="IPR019741">
    <property type="entry name" value="Galactokinase_CS"/>
</dbReference>
<sequence length="385" mass="40416">MTDVADRATAGFRQEFGEPPAGHWAAPGRVNLIGEHTDYNDGFVLPFALPLRTVAAADRQEGARWTVWSELSGETISFGADEVDEPGRVTGWGAYVAGVVWALRDAGHDVPGARLAIASDVPLGAGLSSSAALEAAVLTALVDLGDLDLPADRQPRLAQRAENHYVGAPTGIMDQSASIRCRDGHALFLDCRTEGVEHIPFDLRAAGLAMLVIDSHAPHRHADGEYAARRKSCEAGAELLGVPALRDVTIDQLDAALARLDDPETRRRVRHVVTEDQRVLDTVALLRAGRVREIGPLLTASHVSMRDDFEITVPEIDTAVEAALAAGALGARMTGGGFGGCVLALVEAAAADSVAAAVTAAYAERGFTAPGNVTVLPAPGAIRLD</sequence>
<keyword evidence="18" id="KW-1185">Reference proteome</keyword>
<proteinExistence type="inferred from homology"/>
<accession>A0A1N7A8U8</accession>
<evidence type="ECO:0000256" key="12">
    <source>
        <dbReference type="NCBIfam" id="TIGR00131"/>
    </source>
</evidence>
<evidence type="ECO:0000256" key="1">
    <source>
        <dbReference type="ARBA" id="ARBA00006566"/>
    </source>
</evidence>
<dbReference type="InterPro" id="IPR006204">
    <property type="entry name" value="GHMP_kinase_N_dom"/>
</dbReference>
<dbReference type="InterPro" id="IPR019539">
    <property type="entry name" value="GalKase_N"/>
</dbReference>
<dbReference type="PANTHER" id="PTHR10457">
    <property type="entry name" value="MEVALONATE KINASE/GALACTOKINASE"/>
    <property type="match status" value="1"/>
</dbReference>
<feature type="domain" description="Galactokinase N-terminal" evidence="16">
    <location>
        <begin position="12"/>
        <end position="58"/>
    </location>
</feature>
<dbReference type="GO" id="GO:0000287">
    <property type="term" value="F:magnesium ion binding"/>
    <property type="evidence" value="ECO:0007669"/>
    <property type="project" value="UniProtKB-UniRule"/>
</dbReference>
<name>A0A1N7A8U8_9ACTN</name>
<evidence type="ECO:0000259" key="16">
    <source>
        <dbReference type="Pfam" id="PF10509"/>
    </source>
</evidence>
<feature type="binding site" evidence="11">
    <location>
        <begin position="35"/>
        <end position="38"/>
    </location>
    <ligand>
        <name>substrate</name>
    </ligand>
</feature>
<reference evidence="17 18" key="1">
    <citation type="submission" date="2017-01" db="EMBL/GenBank/DDBJ databases">
        <authorList>
            <person name="Mah S.A."/>
            <person name="Swanson W.J."/>
            <person name="Moy G.W."/>
            <person name="Vacquier V.D."/>
        </authorList>
    </citation>
    <scope>NUCLEOTIDE SEQUENCE [LARGE SCALE GENOMIC DNA]</scope>
    <source>
        <strain evidence="17 18">DSM 45758</strain>
    </source>
</reference>
<comment type="catalytic activity">
    <reaction evidence="11">
        <text>alpha-D-galactose + ATP = alpha-D-galactose 1-phosphate + ADP + H(+)</text>
        <dbReference type="Rhea" id="RHEA:13553"/>
        <dbReference type="ChEBI" id="CHEBI:15378"/>
        <dbReference type="ChEBI" id="CHEBI:28061"/>
        <dbReference type="ChEBI" id="CHEBI:30616"/>
        <dbReference type="ChEBI" id="CHEBI:58336"/>
        <dbReference type="ChEBI" id="CHEBI:456216"/>
        <dbReference type="EC" id="2.7.1.6"/>
    </reaction>
</comment>
<dbReference type="STRING" id="1198245.SAMN05444858_1094"/>
<keyword evidence="3 11" id="KW-0808">Transferase</keyword>
<dbReference type="Pfam" id="PF10509">
    <property type="entry name" value="GalKase_gal_bdg"/>
    <property type="match status" value="1"/>
</dbReference>
<dbReference type="SUPFAM" id="SSF55060">
    <property type="entry name" value="GHMP Kinase, C-terminal domain"/>
    <property type="match status" value="1"/>
</dbReference>
<evidence type="ECO:0000256" key="2">
    <source>
        <dbReference type="ARBA" id="ARBA00022490"/>
    </source>
</evidence>
<dbReference type="PRINTS" id="PR00473">
    <property type="entry name" value="GALCTOKINASE"/>
</dbReference>
<dbReference type="Proteomes" id="UP000186004">
    <property type="component" value="Unassembled WGS sequence"/>
</dbReference>
<evidence type="ECO:0000313" key="18">
    <source>
        <dbReference type="Proteomes" id="UP000186004"/>
    </source>
</evidence>
<dbReference type="PANTHER" id="PTHR10457:SF7">
    <property type="entry name" value="GALACTOKINASE-RELATED"/>
    <property type="match status" value="1"/>
</dbReference>
<feature type="site" description="Transition state stabilizer" evidence="11">
    <location>
        <position position="29"/>
    </location>
</feature>
<evidence type="ECO:0000256" key="7">
    <source>
        <dbReference type="ARBA" id="ARBA00022840"/>
    </source>
</evidence>
<feature type="binding site" evidence="11">
    <location>
        <begin position="124"/>
        <end position="130"/>
    </location>
    <ligand>
        <name>ATP</name>
        <dbReference type="ChEBI" id="CHEBI:30616"/>
    </ligand>
</feature>
<comment type="function">
    <text evidence="11">Catalyzes the transfer of the gamma-phosphate of ATP to D-galactose to form alpha-D-galactose-1-phosphate (Gal-1-P).</text>
</comment>
<dbReference type="EMBL" id="FTNF01000009">
    <property type="protein sequence ID" value="SIR35567.1"/>
    <property type="molecule type" value="Genomic_DNA"/>
</dbReference>
<keyword evidence="7 11" id="KW-0067">ATP-binding</keyword>
<dbReference type="InterPro" id="IPR000705">
    <property type="entry name" value="Galactokinase"/>
</dbReference>
<dbReference type="PRINTS" id="PR00959">
    <property type="entry name" value="MEVGALKINASE"/>
</dbReference>
<keyword evidence="6 11" id="KW-0418">Kinase</keyword>
<evidence type="ECO:0000256" key="11">
    <source>
        <dbReference type="HAMAP-Rule" id="MF_00246"/>
    </source>
</evidence>
<dbReference type="InterPro" id="IPR020568">
    <property type="entry name" value="Ribosomal_Su5_D2-typ_SF"/>
</dbReference>
<evidence type="ECO:0000256" key="4">
    <source>
        <dbReference type="ARBA" id="ARBA00022723"/>
    </source>
</evidence>
<dbReference type="FunFam" id="3.30.230.10:FF:000017">
    <property type="entry name" value="Galactokinase"/>
    <property type="match status" value="1"/>
</dbReference>
<dbReference type="OrthoDB" id="250531at2"/>
<dbReference type="FunFam" id="3.30.70.890:FF:000001">
    <property type="entry name" value="Galactokinase"/>
    <property type="match status" value="1"/>
</dbReference>
<dbReference type="InterPro" id="IPR014721">
    <property type="entry name" value="Ribsml_uS5_D2-typ_fold_subgr"/>
</dbReference>
<keyword evidence="2 11" id="KW-0963">Cytoplasm</keyword>
<keyword evidence="9 11" id="KW-0299">Galactose metabolism</keyword>